<dbReference type="Proteomes" id="UP000555407">
    <property type="component" value="Unassembled WGS sequence"/>
</dbReference>
<proteinExistence type="predicted"/>
<evidence type="ECO:0000313" key="1">
    <source>
        <dbReference type="EMBL" id="NIK54628.1"/>
    </source>
</evidence>
<evidence type="ECO:0000313" key="2">
    <source>
        <dbReference type="Proteomes" id="UP000555407"/>
    </source>
</evidence>
<dbReference type="AlphaFoldDB" id="A0A7X5V4T9"/>
<protein>
    <submittedName>
        <fullName evidence="1">Uncharacterized protein</fullName>
    </submittedName>
</protein>
<gene>
    <name evidence="1" type="ORF">BJY22_000345</name>
</gene>
<name>A0A7X5V4T9_9ACTN</name>
<accession>A0A7X5V4T9</accession>
<organism evidence="1 2">
    <name type="scientific">Kribbella shirazensis</name>
    <dbReference type="NCBI Taxonomy" id="1105143"/>
    <lineage>
        <taxon>Bacteria</taxon>
        <taxon>Bacillati</taxon>
        <taxon>Actinomycetota</taxon>
        <taxon>Actinomycetes</taxon>
        <taxon>Propionibacteriales</taxon>
        <taxon>Kribbellaceae</taxon>
        <taxon>Kribbella</taxon>
    </lineage>
</organism>
<keyword evidence="2" id="KW-1185">Reference proteome</keyword>
<sequence length="116" mass="11996">MDVVCADLGVAAAIEPGSIQQADPATANELLLTLAALFAAANLADLGQVRSRSLIRLDSGATADYFFGTRRTGVVVRPADRYGRTLATAHTLESLMKIQSVVILAVGLALAQAVSA</sequence>
<reference evidence="1 2" key="1">
    <citation type="submission" date="2020-03" db="EMBL/GenBank/DDBJ databases">
        <title>Sequencing the genomes of 1000 actinobacteria strains.</title>
        <authorList>
            <person name="Klenk H.-P."/>
        </authorList>
    </citation>
    <scope>NUCLEOTIDE SEQUENCE [LARGE SCALE GENOMIC DNA]</scope>
    <source>
        <strain evidence="1 2">DSM 45490</strain>
    </source>
</reference>
<dbReference type="RefSeq" id="WP_167203419.1">
    <property type="nucleotide sequence ID" value="NZ_JAASRO010000001.1"/>
</dbReference>
<comment type="caution">
    <text evidence="1">The sequence shown here is derived from an EMBL/GenBank/DDBJ whole genome shotgun (WGS) entry which is preliminary data.</text>
</comment>
<dbReference type="EMBL" id="JAASRO010000001">
    <property type="protein sequence ID" value="NIK54628.1"/>
    <property type="molecule type" value="Genomic_DNA"/>
</dbReference>